<keyword evidence="7" id="KW-1185">Reference proteome</keyword>
<evidence type="ECO:0000256" key="3">
    <source>
        <dbReference type="ARBA" id="ARBA00022691"/>
    </source>
</evidence>
<keyword evidence="2 4" id="KW-0808">Transferase</keyword>
<dbReference type="InterPro" id="IPR010280">
    <property type="entry name" value="U5_MeTrfase_fam"/>
</dbReference>
<dbReference type="FunFam" id="2.40.50.1070:FF:000003">
    <property type="entry name" value="23S rRNA (Uracil-5-)-methyltransferase RumA"/>
    <property type="match status" value="1"/>
</dbReference>
<dbReference type="EMBL" id="QJKH01000006">
    <property type="protein sequence ID" value="PXX78943.1"/>
    <property type="molecule type" value="Genomic_DNA"/>
</dbReference>
<dbReference type="SUPFAM" id="SSF50249">
    <property type="entry name" value="Nucleic acid-binding proteins"/>
    <property type="match status" value="1"/>
</dbReference>
<feature type="binding site" evidence="4">
    <location>
        <position position="280"/>
    </location>
    <ligand>
        <name>S-adenosyl-L-methionine</name>
        <dbReference type="ChEBI" id="CHEBI:59789"/>
    </ligand>
</feature>
<dbReference type="Pfam" id="PF05958">
    <property type="entry name" value="tRNA_U5-meth_tr"/>
    <property type="match status" value="1"/>
</dbReference>
<reference evidence="6 7" key="1">
    <citation type="submission" date="2018-05" db="EMBL/GenBank/DDBJ databases">
        <title>Genomic Encyclopedia of Type Strains, Phase IV (KMG-IV): sequencing the most valuable type-strain genomes for metagenomic binning, comparative biology and taxonomic classification.</title>
        <authorList>
            <person name="Goeker M."/>
        </authorList>
    </citation>
    <scope>NUCLEOTIDE SEQUENCE [LARGE SCALE GENOMIC DNA]</scope>
    <source>
        <strain evidence="6 7">JC118</strain>
    </source>
</reference>
<dbReference type="Gene3D" id="3.40.50.150">
    <property type="entry name" value="Vaccinia Virus protein VP39"/>
    <property type="match status" value="1"/>
</dbReference>
<dbReference type="GO" id="GO:0070041">
    <property type="term" value="F:rRNA (uridine-C5-)-methyltransferase activity"/>
    <property type="evidence" value="ECO:0007669"/>
    <property type="project" value="TreeGrafter"/>
</dbReference>
<dbReference type="InterPro" id="IPR030390">
    <property type="entry name" value="MeTrfase_TrmA_AS"/>
</dbReference>
<evidence type="ECO:0000256" key="5">
    <source>
        <dbReference type="PROSITE-ProRule" id="PRU10015"/>
    </source>
</evidence>
<evidence type="ECO:0000256" key="4">
    <source>
        <dbReference type="PROSITE-ProRule" id="PRU01024"/>
    </source>
</evidence>
<dbReference type="InterPro" id="IPR012340">
    <property type="entry name" value="NA-bd_OB-fold"/>
</dbReference>
<sequence>MKLNQSLNIKVRQLAMDGQAYVPIQGETVILNGVLPDEEVKVTLIKRIKEGWIGRVDALIKRSPKRVNSACPYSLKCGGCAYLHMDYAYELQLKKQQLIDLVNSQGLRLKVHDVCGMEAPCAYRNKIIMSFGRHGKQVQFGFYSDYSHEIVDIKNCLNHDEVSNRILQTIKELIIKYRVEIYDEDRRTGFLRHVLIRRGFMSNQTLVCFVGAQKVWPGSKNFVSELIQRCPEVTSVVQNTNSRKTSVVLGDEEKILYGKGFIIDKLLGVKYTISAKSFYQINHDQTEKLYAKAIELMALKGNEMVYDMYCGIGTIGISAASKAKKVIGVEVNRQAVEDAKKNAAVNQIKNVEFVCEDASAYMKKAAAQRRMVDAVFIDPPRSGSDEAFLTALANMKPKQIVYVSCNPQTQMRDIKVLMKYGYQAEECYPFDMFPRTAHVESVVLMSRKDK</sequence>
<gene>
    <name evidence="6" type="ORF">DES51_10660</name>
</gene>
<dbReference type="FunFam" id="3.40.50.150:FF:000009">
    <property type="entry name" value="23S rRNA (Uracil(1939)-C(5))-methyltransferase RlmD"/>
    <property type="match status" value="1"/>
</dbReference>
<dbReference type="SUPFAM" id="SSF53335">
    <property type="entry name" value="S-adenosyl-L-methionine-dependent methyltransferases"/>
    <property type="match status" value="1"/>
</dbReference>
<dbReference type="PROSITE" id="PS51687">
    <property type="entry name" value="SAM_MT_RNA_M5U"/>
    <property type="match status" value="1"/>
</dbReference>
<dbReference type="NCBIfam" id="TIGR00479">
    <property type="entry name" value="rumA"/>
    <property type="match status" value="1"/>
</dbReference>
<dbReference type="Proteomes" id="UP000247612">
    <property type="component" value="Unassembled WGS sequence"/>
</dbReference>
<keyword evidence="1 4" id="KW-0489">Methyltransferase</keyword>
<evidence type="ECO:0000313" key="6">
    <source>
        <dbReference type="EMBL" id="PXX78943.1"/>
    </source>
</evidence>
<dbReference type="RefSeq" id="WP_022937431.1">
    <property type="nucleotide sequence ID" value="NZ_CABKRQ010000003.1"/>
</dbReference>
<feature type="active site" evidence="5">
    <location>
        <position position="405"/>
    </location>
</feature>
<dbReference type="PANTHER" id="PTHR11061">
    <property type="entry name" value="RNA M5U METHYLTRANSFERASE"/>
    <property type="match status" value="1"/>
</dbReference>
<dbReference type="Gene3D" id="2.40.50.1070">
    <property type="match status" value="1"/>
</dbReference>
<feature type="binding site" evidence="4">
    <location>
        <position position="330"/>
    </location>
    <ligand>
        <name>S-adenosyl-L-methionine</name>
        <dbReference type="ChEBI" id="CHEBI:59789"/>
    </ligand>
</feature>
<feature type="binding site" evidence="4">
    <location>
        <position position="309"/>
    </location>
    <ligand>
        <name>S-adenosyl-L-methionine</name>
        <dbReference type="ChEBI" id="CHEBI:59789"/>
    </ligand>
</feature>
<keyword evidence="3 4" id="KW-0949">S-adenosyl-L-methionine</keyword>
<accession>A0A318L080</accession>
<organism evidence="6 7">
    <name type="scientific">Dielma fastidiosa</name>
    <dbReference type="NCBI Taxonomy" id="1034346"/>
    <lineage>
        <taxon>Bacteria</taxon>
        <taxon>Bacillati</taxon>
        <taxon>Bacillota</taxon>
        <taxon>Erysipelotrichia</taxon>
        <taxon>Erysipelotrichales</taxon>
        <taxon>Erysipelotrichaceae</taxon>
        <taxon>Dielma</taxon>
    </lineage>
</organism>
<dbReference type="AlphaFoldDB" id="A0A318L080"/>
<dbReference type="InterPro" id="IPR029063">
    <property type="entry name" value="SAM-dependent_MTases_sf"/>
</dbReference>
<evidence type="ECO:0000256" key="2">
    <source>
        <dbReference type="ARBA" id="ARBA00022679"/>
    </source>
</evidence>
<protein>
    <submittedName>
        <fullName evidence="6">23S rRNA (Uracil1939-C5)-methyltransferase</fullName>
    </submittedName>
</protein>
<dbReference type="PANTHER" id="PTHR11061:SF30">
    <property type="entry name" value="TRNA (URACIL(54)-C(5))-METHYLTRANSFERASE"/>
    <property type="match status" value="1"/>
</dbReference>
<dbReference type="Gene3D" id="2.40.50.140">
    <property type="entry name" value="Nucleic acid-binding proteins"/>
    <property type="match status" value="1"/>
</dbReference>
<name>A0A318L080_9FIRM</name>
<dbReference type="GO" id="GO:0070475">
    <property type="term" value="P:rRNA base methylation"/>
    <property type="evidence" value="ECO:0007669"/>
    <property type="project" value="TreeGrafter"/>
</dbReference>
<dbReference type="CDD" id="cd02440">
    <property type="entry name" value="AdoMet_MTases"/>
    <property type="match status" value="1"/>
</dbReference>
<evidence type="ECO:0000256" key="1">
    <source>
        <dbReference type="ARBA" id="ARBA00022603"/>
    </source>
</evidence>
<comment type="caution">
    <text evidence="6">The sequence shown here is derived from an EMBL/GenBank/DDBJ whole genome shotgun (WGS) entry which is preliminary data.</text>
</comment>
<dbReference type="PROSITE" id="PS01230">
    <property type="entry name" value="TRMA_1"/>
    <property type="match status" value="1"/>
</dbReference>
<evidence type="ECO:0000313" key="7">
    <source>
        <dbReference type="Proteomes" id="UP000247612"/>
    </source>
</evidence>
<feature type="binding site" evidence="4">
    <location>
        <position position="378"/>
    </location>
    <ligand>
        <name>S-adenosyl-L-methionine</name>
        <dbReference type="ChEBI" id="CHEBI:59789"/>
    </ligand>
</feature>
<dbReference type="STRING" id="1034346.GCA_000313565_01116"/>
<proteinExistence type="inferred from homology"/>
<feature type="active site" description="Nucleophile" evidence="4">
    <location>
        <position position="405"/>
    </location>
</feature>
<comment type="similarity">
    <text evidence="4">Belongs to the class I-like SAM-binding methyltransferase superfamily. RNA M5U methyltransferase family.</text>
</comment>